<name>A0ABS6S4G3_9BACT</name>
<feature type="non-terminal residue" evidence="1">
    <location>
        <position position="363"/>
    </location>
</feature>
<reference evidence="1 2" key="1">
    <citation type="journal article" date="2020" name="J Geophys Res Biogeosci">
        <title>Magnetotaxis as an Adaptation to Enable Bacterial Shuttling of Microbial Sulfur and Sulfur Cycling Across Aquatic Oxic#Anoxic Interfaces.</title>
        <authorList>
            <person name="Li J."/>
            <person name="Liu P."/>
            <person name="Wang J."/>
            <person name="Roberts A.P."/>
            <person name="Pan Y."/>
        </authorList>
    </citation>
    <scope>NUCLEOTIDE SEQUENCE [LARGE SCALE GENOMIC DNA]</scope>
    <source>
        <strain evidence="1 2">MYR-1_YQ</strain>
    </source>
</reference>
<dbReference type="Proteomes" id="UP001196980">
    <property type="component" value="Unassembled WGS sequence"/>
</dbReference>
<evidence type="ECO:0000313" key="2">
    <source>
        <dbReference type="Proteomes" id="UP001196980"/>
    </source>
</evidence>
<comment type="caution">
    <text evidence="1">The sequence shown here is derived from an EMBL/GenBank/DDBJ whole genome shotgun (WGS) entry which is preliminary data.</text>
</comment>
<dbReference type="EMBL" id="JABXWD010000773">
    <property type="protein sequence ID" value="MBV6343730.1"/>
    <property type="molecule type" value="Genomic_DNA"/>
</dbReference>
<feature type="non-terminal residue" evidence="1">
    <location>
        <position position="1"/>
    </location>
</feature>
<keyword evidence="2" id="KW-1185">Reference proteome</keyword>
<organism evidence="1 2">
    <name type="scientific">Candidatus Magnetobacterium casense</name>
    <dbReference type="NCBI Taxonomy" id="1455061"/>
    <lineage>
        <taxon>Bacteria</taxon>
        <taxon>Pseudomonadati</taxon>
        <taxon>Nitrospirota</taxon>
        <taxon>Thermodesulfovibrionia</taxon>
        <taxon>Thermodesulfovibrionales</taxon>
        <taxon>Candidatus Magnetobacteriaceae</taxon>
        <taxon>Candidatus Magnetobacterium</taxon>
    </lineage>
</organism>
<gene>
    <name evidence="1" type="ORF">HWQ67_19350</name>
</gene>
<protein>
    <submittedName>
        <fullName evidence="1">Uncharacterized protein</fullName>
    </submittedName>
</protein>
<proteinExistence type="predicted"/>
<accession>A0ABS6S4G3</accession>
<sequence length="363" mass="38853">DYTVSGGDGAAGSITLTDALAVGYVMWIGSNRDFTQDQDFIQAQRLTATALDDSVDKLCRLTQQCVELEERMGRFRPTCPDELRNKVIPDFPVLKLLGSDATATEWQWHDIPTGGTGTGGECCELCIHNIAEYDNDLVTAVAAIGAAPVDLWICTAIAPGVDVHVPSNIRLVIPPQGRINPAAGITVTIDKLSAGNYEIFGGAGSIVLTDGCCSYYLMEWFGAVPNDQTVCCGTAATALVTAMTSGLIWVGNGTWYNSLANFGTKSLVHYFGSGMGATVMKQADAANIGVFKSINWDTMVAVTDPGAWSVAQGVHYRFSIQNLSVDGNRDNNASGCGIQVYGKGYYINNVKIYYCPEDGLYSR</sequence>
<dbReference type="RefSeq" id="WP_218254345.1">
    <property type="nucleotide sequence ID" value="NZ_JABXWD010000773.1"/>
</dbReference>
<evidence type="ECO:0000313" key="1">
    <source>
        <dbReference type="EMBL" id="MBV6343730.1"/>
    </source>
</evidence>